<dbReference type="SUPFAM" id="SSF48452">
    <property type="entry name" value="TPR-like"/>
    <property type="match status" value="1"/>
</dbReference>
<organism evidence="1 2">
    <name type="scientific">Acidisoma cellulosilyticum</name>
    <dbReference type="NCBI Taxonomy" id="2802395"/>
    <lineage>
        <taxon>Bacteria</taxon>
        <taxon>Pseudomonadati</taxon>
        <taxon>Pseudomonadota</taxon>
        <taxon>Alphaproteobacteria</taxon>
        <taxon>Acetobacterales</taxon>
        <taxon>Acidocellaceae</taxon>
        <taxon>Acidisoma</taxon>
    </lineage>
</organism>
<dbReference type="InterPro" id="IPR011990">
    <property type="entry name" value="TPR-like_helical_dom_sf"/>
</dbReference>
<dbReference type="InterPro" id="IPR029058">
    <property type="entry name" value="AB_hydrolase_fold"/>
</dbReference>
<dbReference type="Proteomes" id="UP000721844">
    <property type="component" value="Unassembled WGS sequence"/>
</dbReference>
<protein>
    <recommendedName>
        <fullName evidence="3">Alpha/beta hydrolase</fullName>
    </recommendedName>
</protein>
<sequence length="442" mass="50700">MERTEILHKNRSLEVHFRRGNSPFCLITFNPLETRSNGRFYWGRAIAEKWDYTCLGFVTHGNNWFPELDMEEAVQAVGPYLSGENILYGCSMGGYAAVRYSKLLNAKMVIAFSPLLSIDPQDVPDDRRWHRLHRPQLHPNMRVRERHVQGDLLVFYDPFHHYDAPHGNEISRYAKGVALPLPFTGHETLVVAAQFPGFSGIIERCVHNRESLPGYMKEGRLRSPMFYFLAAARMADRGKYRWARRLLDKADELKGINWPAHDALRLKIYALCGLSKEASVFLPMISFPETKDDVAWNVWADAADIFSKNGFIEISDKLYERLLEVSSLLLYERYIACLALRKDYCRIASATAAATAAFPEDVRMPIKAGNAFLESNQDACAILMYEMAIARQPSLTWPHHALVRIYKARNDLGMIRQVLRRTLDLEISDETTISYRDRFGVA</sequence>
<dbReference type="SUPFAM" id="SSF53474">
    <property type="entry name" value="alpha/beta-Hydrolases"/>
    <property type="match status" value="1"/>
</dbReference>
<dbReference type="AlphaFoldDB" id="A0A963YZM6"/>
<accession>A0A963YZM6</accession>
<evidence type="ECO:0000313" key="1">
    <source>
        <dbReference type="EMBL" id="MCB8879866.1"/>
    </source>
</evidence>
<reference evidence="1 2" key="1">
    <citation type="journal article" date="2021" name="Microorganisms">
        <title>Acidisoma silvae sp. nov. and Acidisomacellulosilytica sp. nov., Two Acidophilic Bacteria Isolated from Decaying Wood, Hydrolyzing Cellulose and Producing Poly-3-hydroxybutyrate.</title>
        <authorList>
            <person name="Mieszkin S."/>
            <person name="Pouder E."/>
            <person name="Uroz S."/>
            <person name="Simon-Colin C."/>
            <person name="Alain K."/>
        </authorList>
    </citation>
    <scope>NUCLEOTIDE SEQUENCE [LARGE SCALE GENOMIC DNA]</scope>
    <source>
        <strain evidence="1 2">HW T5.17</strain>
    </source>
</reference>
<evidence type="ECO:0008006" key="3">
    <source>
        <dbReference type="Google" id="ProtNLM"/>
    </source>
</evidence>
<comment type="caution">
    <text evidence="1">The sequence shown here is derived from an EMBL/GenBank/DDBJ whole genome shotgun (WGS) entry which is preliminary data.</text>
</comment>
<proteinExistence type="predicted"/>
<dbReference type="EMBL" id="JAESVA010000002">
    <property type="protein sequence ID" value="MCB8879866.1"/>
    <property type="molecule type" value="Genomic_DNA"/>
</dbReference>
<dbReference type="Gene3D" id="1.25.40.10">
    <property type="entry name" value="Tetratricopeptide repeat domain"/>
    <property type="match status" value="1"/>
</dbReference>
<name>A0A963YZM6_9PROT</name>
<keyword evidence="2" id="KW-1185">Reference proteome</keyword>
<evidence type="ECO:0000313" key="2">
    <source>
        <dbReference type="Proteomes" id="UP000721844"/>
    </source>
</evidence>
<gene>
    <name evidence="1" type="ORF">ACELLULO517_06445</name>
</gene>
<dbReference type="RefSeq" id="WP_227306482.1">
    <property type="nucleotide sequence ID" value="NZ_JAESVA010000002.1"/>
</dbReference>